<dbReference type="Proteomes" id="UP000011659">
    <property type="component" value="Unassembled WGS sequence"/>
</dbReference>
<evidence type="ECO:0000313" key="2">
    <source>
        <dbReference type="EMBL" id="EMA06111.1"/>
    </source>
</evidence>
<feature type="domain" description="ISXO2-like transposase" evidence="1">
    <location>
        <begin position="3"/>
        <end position="53"/>
    </location>
</feature>
<evidence type="ECO:0000259" key="1">
    <source>
        <dbReference type="Pfam" id="PF12762"/>
    </source>
</evidence>
<name>M0JAW0_9EURY</name>
<gene>
    <name evidence="2" type="ORF">C436_21970</name>
</gene>
<protein>
    <recommendedName>
        <fullName evidence="1">ISXO2-like transposase domain-containing protein</fullName>
    </recommendedName>
</protein>
<accession>M0JAW0</accession>
<dbReference type="Pfam" id="PF12762">
    <property type="entry name" value="DDE_Tnp_IS1595"/>
    <property type="match status" value="1"/>
</dbReference>
<reference evidence="2 3" key="1">
    <citation type="journal article" date="2014" name="PLoS Genet.">
        <title>Phylogenetically driven sequencing of extremely halophilic archaea reveals strategies for static and dynamic osmo-response.</title>
        <authorList>
            <person name="Becker E.A."/>
            <person name="Seitzer P.M."/>
            <person name="Tritt A."/>
            <person name="Larsen D."/>
            <person name="Krusor M."/>
            <person name="Yao A.I."/>
            <person name="Wu D."/>
            <person name="Madern D."/>
            <person name="Eisen J.A."/>
            <person name="Darling A.E."/>
            <person name="Facciotti M.T."/>
        </authorList>
    </citation>
    <scope>NUCLEOTIDE SEQUENCE [LARGE SCALE GENOMIC DNA]</scope>
    <source>
        <strain evidence="2 3">ATCC 33800</strain>
    </source>
</reference>
<organism evidence="2 3">
    <name type="scientific">Haloarcula marismortui ATCC 33800</name>
    <dbReference type="NCBI Taxonomy" id="662476"/>
    <lineage>
        <taxon>Archaea</taxon>
        <taxon>Methanobacteriati</taxon>
        <taxon>Methanobacteriota</taxon>
        <taxon>Stenosarchaea group</taxon>
        <taxon>Halobacteria</taxon>
        <taxon>Halobacteriales</taxon>
        <taxon>Haloarculaceae</taxon>
        <taxon>Haloarcula</taxon>
    </lineage>
</organism>
<dbReference type="InterPro" id="IPR024445">
    <property type="entry name" value="Tnp_ISXO2-like"/>
</dbReference>
<dbReference type="AlphaFoldDB" id="M0JAW0"/>
<comment type="caution">
    <text evidence="2">The sequence shown here is derived from an EMBL/GenBank/DDBJ whole genome shotgun (WGS) entry which is preliminary data.</text>
</comment>
<dbReference type="EMBL" id="AOLR01000084">
    <property type="protein sequence ID" value="EMA06111.1"/>
    <property type="molecule type" value="Genomic_DNA"/>
</dbReference>
<proteinExistence type="predicted"/>
<keyword evidence="3" id="KW-1185">Reference proteome</keyword>
<evidence type="ECO:0000313" key="3">
    <source>
        <dbReference type="Proteomes" id="UP000011659"/>
    </source>
</evidence>
<sequence>MGEVWTDGLQAYRQMDFDHRTVVHKERYVSPEGVHINQAECLFSLVQPWLRKFRGLSKQGLEQTAHTFGIVRSLTLAGESVQSIADCLVIGAFRNST</sequence>